<comment type="cofactor">
    <cofactor evidence="1 5">
        <name>heme</name>
        <dbReference type="ChEBI" id="CHEBI:30413"/>
    </cofactor>
</comment>
<dbReference type="AlphaFoldDB" id="A0AAN9YM42"/>
<dbReference type="InterPro" id="IPR036396">
    <property type="entry name" value="Cyt_P450_sf"/>
</dbReference>
<keyword evidence="4 5" id="KW-0408">Iron</keyword>
<dbReference type="PRINTS" id="PR00385">
    <property type="entry name" value="P450"/>
</dbReference>
<dbReference type="Gene3D" id="1.10.630.10">
    <property type="entry name" value="Cytochrome P450"/>
    <property type="match status" value="1"/>
</dbReference>
<dbReference type="PANTHER" id="PTHR24305:SF226">
    <property type="entry name" value="CYTOCHROME P450 MONOOXYGENASE"/>
    <property type="match status" value="1"/>
</dbReference>
<accession>A0AAN9YM42</accession>
<evidence type="ECO:0000256" key="2">
    <source>
        <dbReference type="ARBA" id="ARBA00022617"/>
    </source>
</evidence>
<dbReference type="GO" id="GO:0004497">
    <property type="term" value="F:monooxygenase activity"/>
    <property type="evidence" value="ECO:0007669"/>
    <property type="project" value="UniProtKB-KW"/>
</dbReference>
<dbReference type="PANTHER" id="PTHR24305">
    <property type="entry name" value="CYTOCHROME P450"/>
    <property type="match status" value="1"/>
</dbReference>
<dbReference type="GO" id="GO:0020037">
    <property type="term" value="F:heme binding"/>
    <property type="evidence" value="ECO:0007669"/>
    <property type="project" value="InterPro"/>
</dbReference>
<keyword evidence="2 5" id="KW-0349">Heme</keyword>
<dbReference type="EMBL" id="JAKJXP020000065">
    <property type="protein sequence ID" value="KAK7750393.1"/>
    <property type="molecule type" value="Genomic_DNA"/>
</dbReference>
<dbReference type="CDD" id="cd11061">
    <property type="entry name" value="CYP67-like"/>
    <property type="match status" value="1"/>
</dbReference>
<feature type="binding site" description="axial binding residue" evidence="5">
    <location>
        <position position="465"/>
    </location>
    <ligand>
        <name>heme</name>
        <dbReference type="ChEBI" id="CHEBI:30413"/>
    </ligand>
    <ligandPart>
        <name>Fe</name>
        <dbReference type="ChEBI" id="CHEBI:18248"/>
    </ligandPart>
</feature>
<evidence type="ECO:0000256" key="3">
    <source>
        <dbReference type="ARBA" id="ARBA00022723"/>
    </source>
</evidence>
<keyword evidence="8" id="KW-1185">Reference proteome</keyword>
<reference evidence="7 8" key="1">
    <citation type="submission" date="2024-02" db="EMBL/GenBank/DDBJ databases">
        <title>De novo assembly and annotation of 12 fungi associated with fruit tree decline syndrome in Ontario, Canada.</title>
        <authorList>
            <person name="Sulman M."/>
            <person name="Ellouze W."/>
            <person name="Ilyukhin E."/>
        </authorList>
    </citation>
    <scope>NUCLEOTIDE SEQUENCE [LARGE SCALE GENOMIC DNA]</scope>
    <source>
        <strain evidence="7 8">M11/M66-122</strain>
    </source>
</reference>
<name>A0AAN9YM42_9PEZI</name>
<dbReference type="Pfam" id="PF00067">
    <property type="entry name" value="p450"/>
    <property type="match status" value="1"/>
</dbReference>
<comment type="similarity">
    <text evidence="6">Belongs to the cytochrome P450 family.</text>
</comment>
<sequence>MEVAGILYAAVKYIGLIIVPYVNTDLLLKYLLLLSYRIFFHPLRNYPGPLAAKLSDLYAGYYAISKRLHLTTYLDQKKYGPVVRHGPNKLVFNTVEALQDIYNNERVTKSHVYELTIRGGKPNIFNVIDKQKHRVKRKCIGQAINDKAMRAFEPTMMEQVDIFIGQLLTSCQQQGTSTSTVVNMTDRCKRLGMNIVGLLAFGFDLKMQTDPTYLFVIRGLSLGGYQNNCFMQFPSLKKLRLHALLVVAGYSQRIKYLRMLQTMVSTRLAEEKHAKNDLYSFVIDHIDDTTDDSMKISELWSEALFFFPAGGDTTSTALSALFFYLSRNPDVYAKLAQEIRSTFPSSSEIRGGPLLSSCRYLRACIDETLRISPPVTSTLWREAISPSSSSSDGGHHEEPFIVDGHVIPPGVQVGVSAYCLHHNEAYFAEPFAFRPERWLAEHSGAAALARMHAAFCPFSLGGRGCAGKAMAYLEASLVIAKTLWYFDFEPAPGKAGQVGGGVPGRTDGRGRPEEFQLHDIFAAAHDGPNLVFRPRGDFWRDINVEKAPVSL</sequence>
<keyword evidence="6" id="KW-0503">Monooxygenase</keyword>
<evidence type="ECO:0000313" key="7">
    <source>
        <dbReference type="EMBL" id="KAK7750393.1"/>
    </source>
</evidence>
<evidence type="ECO:0008006" key="9">
    <source>
        <dbReference type="Google" id="ProtNLM"/>
    </source>
</evidence>
<comment type="caution">
    <text evidence="7">The sequence shown here is derived from an EMBL/GenBank/DDBJ whole genome shotgun (WGS) entry which is preliminary data.</text>
</comment>
<dbReference type="SUPFAM" id="SSF48264">
    <property type="entry name" value="Cytochrome P450"/>
    <property type="match status" value="1"/>
</dbReference>
<evidence type="ECO:0000313" key="8">
    <source>
        <dbReference type="Proteomes" id="UP001320420"/>
    </source>
</evidence>
<keyword evidence="6" id="KW-0560">Oxidoreductase</keyword>
<evidence type="ECO:0000256" key="5">
    <source>
        <dbReference type="PIRSR" id="PIRSR602401-1"/>
    </source>
</evidence>
<keyword evidence="3 5" id="KW-0479">Metal-binding</keyword>
<gene>
    <name evidence="7" type="ORF">SLS62_007692</name>
</gene>
<evidence type="ECO:0000256" key="1">
    <source>
        <dbReference type="ARBA" id="ARBA00001971"/>
    </source>
</evidence>
<dbReference type="InterPro" id="IPR002401">
    <property type="entry name" value="Cyt_P450_E_grp-I"/>
</dbReference>
<dbReference type="Proteomes" id="UP001320420">
    <property type="component" value="Unassembled WGS sequence"/>
</dbReference>
<protein>
    <recommendedName>
        <fullName evidence="9">Cytochrome P450</fullName>
    </recommendedName>
</protein>
<dbReference type="PRINTS" id="PR00463">
    <property type="entry name" value="EP450I"/>
</dbReference>
<proteinExistence type="inferred from homology"/>
<evidence type="ECO:0000256" key="4">
    <source>
        <dbReference type="ARBA" id="ARBA00023004"/>
    </source>
</evidence>
<dbReference type="PROSITE" id="PS00086">
    <property type="entry name" value="CYTOCHROME_P450"/>
    <property type="match status" value="1"/>
</dbReference>
<organism evidence="7 8">
    <name type="scientific">Diatrype stigma</name>
    <dbReference type="NCBI Taxonomy" id="117547"/>
    <lineage>
        <taxon>Eukaryota</taxon>
        <taxon>Fungi</taxon>
        <taxon>Dikarya</taxon>
        <taxon>Ascomycota</taxon>
        <taxon>Pezizomycotina</taxon>
        <taxon>Sordariomycetes</taxon>
        <taxon>Xylariomycetidae</taxon>
        <taxon>Xylariales</taxon>
        <taxon>Diatrypaceae</taxon>
        <taxon>Diatrype</taxon>
    </lineage>
</organism>
<evidence type="ECO:0000256" key="6">
    <source>
        <dbReference type="RuleBase" id="RU000461"/>
    </source>
</evidence>
<dbReference type="InterPro" id="IPR017972">
    <property type="entry name" value="Cyt_P450_CS"/>
</dbReference>
<dbReference type="GO" id="GO:0016705">
    <property type="term" value="F:oxidoreductase activity, acting on paired donors, with incorporation or reduction of molecular oxygen"/>
    <property type="evidence" value="ECO:0007669"/>
    <property type="project" value="InterPro"/>
</dbReference>
<dbReference type="InterPro" id="IPR001128">
    <property type="entry name" value="Cyt_P450"/>
</dbReference>
<dbReference type="GO" id="GO:0005506">
    <property type="term" value="F:iron ion binding"/>
    <property type="evidence" value="ECO:0007669"/>
    <property type="project" value="InterPro"/>
</dbReference>
<dbReference type="InterPro" id="IPR050121">
    <property type="entry name" value="Cytochrome_P450_monoxygenase"/>
</dbReference>